<gene>
    <name evidence="1" type="ORF">CCAN12_680069</name>
</gene>
<sequence length="43" mass="5036">MTSEAKKFMYIRQNLILKLFLHQDEKNISTIVICNKPLGLSKK</sequence>
<name>A0A0B7HCP4_9FLAO</name>
<dbReference type="AlphaFoldDB" id="A0A0B7HCP4"/>
<organism evidence="1 2">
    <name type="scientific">Capnocytophaga canimorsus</name>
    <dbReference type="NCBI Taxonomy" id="28188"/>
    <lineage>
        <taxon>Bacteria</taxon>
        <taxon>Pseudomonadati</taxon>
        <taxon>Bacteroidota</taxon>
        <taxon>Flavobacteriia</taxon>
        <taxon>Flavobacteriales</taxon>
        <taxon>Flavobacteriaceae</taxon>
        <taxon>Capnocytophaga</taxon>
    </lineage>
</organism>
<accession>A0A0B7HCP4</accession>
<evidence type="ECO:0000313" key="1">
    <source>
        <dbReference type="EMBL" id="CEN37065.1"/>
    </source>
</evidence>
<reference evidence="1 2" key="1">
    <citation type="submission" date="2015-01" db="EMBL/GenBank/DDBJ databases">
        <authorList>
            <person name="Xiang T."/>
            <person name="Song Y."/>
            <person name="Huang L."/>
            <person name="Wang B."/>
            <person name="Wu P."/>
        </authorList>
    </citation>
    <scope>NUCLEOTIDE SEQUENCE [LARGE SCALE GENOMIC DNA]</scope>
    <source>
        <strain evidence="1 2">Cc12</strain>
    </source>
</reference>
<dbReference type="EMBL" id="CDOE01000065">
    <property type="protein sequence ID" value="CEN37065.1"/>
    <property type="molecule type" value="Genomic_DNA"/>
</dbReference>
<dbReference type="Proteomes" id="UP000044026">
    <property type="component" value="Unassembled WGS sequence"/>
</dbReference>
<proteinExistence type="predicted"/>
<evidence type="ECO:0000313" key="2">
    <source>
        <dbReference type="Proteomes" id="UP000044026"/>
    </source>
</evidence>
<protein>
    <submittedName>
        <fullName evidence="1">Uncharacterized protein</fullName>
    </submittedName>
</protein>